<dbReference type="EMBL" id="PYWC01000006">
    <property type="protein sequence ID" value="PWW79810.1"/>
    <property type="molecule type" value="Genomic_DNA"/>
</dbReference>
<accession>A0A317T105</accession>
<proteinExistence type="predicted"/>
<sequence>MASLIPRAIISGGTSLGPSTITLLDSLNAAAGNANTLARLQLALPAVSFLLLNSTSAGCSFARYALLRSYFGGNASREINGNGKRMLVLSTDWVSF</sequence>
<name>A0A317T105_9PEZI</name>
<reference evidence="1 2" key="1">
    <citation type="submission" date="2018-03" db="EMBL/GenBank/DDBJ databases">
        <title>Genomes of Pezizomycetes fungi and the evolution of truffles.</title>
        <authorList>
            <person name="Murat C."/>
            <person name="Payen T."/>
            <person name="Noel B."/>
            <person name="Kuo A."/>
            <person name="Martin F.M."/>
        </authorList>
    </citation>
    <scope>NUCLEOTIDE SEQUENCE [LARGE SCALE GENOMIC DNA]</scope>
    <source>
        <strain evidence="1">091103-1</strain>
    </source>
</reference>
<evidence type="ECO:0000313" key="2">
    <source>
        <dbReference type="Proteomes" id="UP000246991"/>
    </source>
</evidence>
<dbReference type="OrthoDB" id="5357499at2759"/>
<protein>
    <submittedName>
        <fullName evidence="1">Uncharacterized protein</fullName>
    </submittedName>
</protein>
<comment type="caution">
    <text evidence="1">The sequence shown here is derived from an EMBL/GenBank/DDBJ whole genome shotgun (WGS) entry which is preliminary data.</text>
</comment>
<keyword evidence="2" id="KW-1185">Reference proteome</keyword>
<gene>
    <name evidence="1" type="ORF">C7212DRAFT_349494</name>
</gene>
<organism evidence="1 2">
    <name type="scientific">Tuber magnatum</name>
    <name type="common">white Piedmont truffle</name>
    <dbReference type="NCBI Taxonomy" id="42249"/>
    <lineage>
        <taxon>Eukaryota</taxon>
        <taxon>Fungi</taxon>
        <taxon>Dikarya</taxon>
        <taxon>Ascomycota</taxon>
        <taxon>Pezizomycotina</taxon>
        <taxon>Pezizomycetes</taxon>
        <taxon>Pezizales</taxon>
        <taxon>Tuberaceae</taxon>
        <taxon>Tuber</taxon>
    </lineage>
</organism>
<evidence type="ECO:0000313" key="1">
    <source>
        <dbReference type="EMBL" id="PWW79810.1"/>
    </source>
</evidence>
<dbReference type="Proteomes" id="UP000246991">
    <property type="component" value="Unassembled WGS sequence"/>
</dbReference>
<dbReference type="AlphaFoldDB" id="A0A317T105"/>